<comment type="similarity">
    <text evidence="7">Belongs to the PPP phosphatase family.</text>
</comment>
<dbReference type="Pfam" id="PF00149">
    <property type="entry name" value="Metallophos"/>
    <property type="match status" value="1"/>
</dbReference>
<dbReference type="InterPro" id="IPR029052">
    <property type="entry name" value="Metallo-depent_PP-like"/>
</dbReference>
<dbReference type="EnsemblMetazoa" id="OVOC8924.1">
    <property type="protein sequence ID" value="OVOC8924.1"/>
    <property type="gene ID" value="WBGene00245733"/>
</dbReference>
<dbReference type="GO" id="GO:0005634">
    <property type="term" value="C:nucleus"/>
    <property type="evidence" value="ECO:0007669"/>
    <property type="project" value="TreeGrafter"/>
</dbReference>
<dbReference type="Pfam" id="PF16891">
    <property type="entry name" value="STPPase_N"/>
    <property type="match status" value="1"/>
</dbReference>
<evidence type="ECO:0000259" key="9">
    <source>
        <dbReference type="PROSITE" id="PS00125"/>
    </source>
</evidence>
<dbReference type="AlphaFoldDB" id="A0A8R1Y2M1"/>
<proteinExistence type="inferred from homology"/>
<evidence type="ECO:0000256" key="3">
    <source>
        <dbReference type="ARBA" id="ARBA00022912"/>
    </source>
</evidence>
<organism evidence="10 11">
    <name type="scientific">Onchocerca volvulus</name>
    <dbReference type="NCBI Taxonomy" id="6282"/>
    <lineage>
        <taxon>Eukaryota</taxon>
        <taxon>Metazoa</taxon>
        <taxon>Ecdysozoa</taxon>
        <taxon>Nematoda</taxon>
        <taxon>Chromadorea</taxon>
        <taxon>Rhabditida</taxon>
        <taxon>Spirurina</taxon>
        <taxon>Spiruromorpha</taxon>
        <taxon>Filarioidea</taxon>
        <taxon>Onchocercidae</taxon>
        <taxon>Onchocerca</taxon>
    </lineage>
</organism>
<evidence type="ECO:0000256" key="7">
    <source>
        <dbReference type="RuleBase" id="RU004273"/>
    </source>
</evidence>
<evidence type="ECO:0000256" key="8">
    <source>
        <dbReference type="SAM" id="MobiDB-lite"/>
    </source>
</evidence>
<dbReference type="InterPro" id="IPR006186">
    <property type="entry name" value="Ser/Thr-sp_prot-phosphatase"/>
</dbReference>
<dbReference type="EC" id="3.1.3.16" evidence="7"/>
<dbReference type="Gene3D" id="3.60.21.10">
    <property type="match status" value="2"/>
</dbReference>
<keyword evidence="2 7" id="KW-0378">Hydrolase</keyword>
<name>A0A8R1Y2M1_ONCVO</name>
<dbReference type="PANTHER" id="PTHR11668">
    <property type="entry name" value="SERINE/THREONINE PROTEIN PHOSPHATASE"/>
    <property type="match status" value="1"/>
</dbReference>
<dbReference type="PANTHER" id="PTHR11668:SF477">
    <property type="entry name" value="SERINE_THREONINE-PROTEIN PHOSPHATASE"/>
    <property type="match status" value="1"/>
</dbReference>
<dbReference type="GO" id="GO:0005737">
    <property type="term" value="C:cytoplasm"/>
    <property type="evidence" value="ECO:0007669"/>
    <property type="project" value="TreeGrafter"/>
</dbReference>
<dbReference type="SMART" id="SM00156">
    <property type="entry name" value="PP2Ac"/>
    <property type="match status" value="1"/>
</dbReference>
<evidence type="ECO:0000313" key="11">
    <source>
        <dbReference type="Proteomes" id="UP000024404"/>
    </source>
</evidence>
<evidence type="ECO:0000256" key="6">
    <source>
        <dbReference type="ARBA" id="ARBA00048336"/>
    </source>
</evidence>
<comment type="catalytic activity">
    <reaction evidence="6 7">
        <text>O-phospho-L-threonyl-[protein] + H2O = L-threonyl-[protein] + phosphate</text>
        <dbReference type="Rhea" id="RHEA:47004"/>
        <dbReference type="Rhea" id="RHEA-COMP:11060"/>
        <dbReference type="Rhea" id="RHEA-COMP:11605"/>
        <dbReference type="ChEBI" id="CHEBI:15377"/>
        <dbReference type="ChEBI" id="CHEBI:30013"/>
        <dbReference type="ChEBI" id="CHEBI:43474"/>
        <dbReference type="ChEBI" id="CHEBI:61977"/>
        <dbReference type="EC" id="3.1.3.16"/>
    </reaction>
</comment>
<evidence type="ECO:0000256" key="2">
    <source>
        <dbReference type="ARBA" id="ARBA00022801"/>
    </source>
</evidence>
<evidence type="ECO:0000313" key="10">
    <source>
        <dbReference type="EnsemblMetazoa" id="OVOC8924.1"/>
    </source>
</evidence>
<feature type="region of interest" description="Disordered" evidence="8">
    <location>
        <begin position="315"/>
        <end position="335"/>
    </location>
</feature>
<dbReference type="GO" id="GO:0046872">
    <property type="term" value="F:metal ion binding"/>
    <property type="evidence" value="ECO:0007669"/>
    <property type="project" value="UniProtKB-KW"/>
</dbReference>
<evidence type="ECO:0000256" key="4">
    <source>
        <dbReference type="ARBA" id="ARBA00023211"/>
    </source>
</evidence>
<evidence type="ECO:0000256" key="1">
    <source>
        <dbReference type="ARBA" id="ARBA00022723"/>
    </source>
</evidence>
<evidence type="ECO:0000256" key="5">
    <source>
        <dbReference type="ARBA" id="ARBA00047761"/>
    </source>
</evidence>
<protein>
    <recommendedName>
        <fullName evidence="7">Serine/threonine-protein phosphatase</fullName>
        <ecNumber evidence="7">3.1.3.16</ecNumber>
    </recommendedName>
</protein>
<dbReference type="SUPFAM" id="SSF56300">
    <property type="entry name" value="Metallo-dependent phosphatases"/>
    <property type="match status" value="1"/>
</dbReference>
<keyword evidence="3" id="KW-0904">Protein phosphatase</keyword>
<dbReference type="EMBL" id="CMVM020000250">
    <property type="status" value="NOT_ANNOTATED_CDS"/>
    <property type="molecule type" value="Genomic_DNA"/>
</dbReference>
<dbReference type="OMA" id="ICYRARE"/>
<dbReference type="PROSITE" id="PS00125">
    <property type="entry name" value="SER_THR_PHOSPHATASE"/>
    <property type="match status" value="1"/>
</dbReference>
<sequence length="335" mass="39125">MKAKRENFRTADTKTDTSSSEYKSVPNIPVNSELSPVSSQKLSIETKEFERPIKSDKTQVKKWLCSVIKRLTKEWRPKLCQSLFTEEELIELCYRAREVFWMQPTLVEPKLPITICGDIHGQFKDLLALFVLYGFPPGRRYLFLGDYVDRGPFSIEVLTLLFAYKILFPRDIYLLRGNHESRYVNLRYGFYDECVLSEDLTALVQLERIERPCEIPDLGILTDLTWSDPSYYVTNYDYNSRRGVARLFGTNAVKEFCQILGLDMIVRAHQVMQNGYEKFGNHLITIFSAPNYFMGNSAAVLHVAKDLKCKIEVHRPRKQSRNNKMKKRKKNEFLQ</sequence>
<dbReference type="InterPro" id="IPR050341">
    <property type="entry name" value="PP1_catalytic_subunit"/>
</dbReference>
<keyword evidence="4" id="KW-0464">Manganese</keyword>
<keyword evidence="1" id="KW-0479">Metal-binding</keyword>
<comment type="catalytic activity">
    <reaction evidence="5">
        <text>O-phospho-L-seryl-[protein] + H2O = L-seryl-[protein] + phosphate</text>
        <dbReference type="Rhea" id="RHEA:20629"/>
        <dbReference type="Rhea" id="RHEA-COMP:9863"/>
        <dbReference type="Rhea" id="RHEA-COMP:11604"/>
        <dbReference type="ChEBI" id="CHEBI:15377"/>
        <dbReference type="ChEBI" id="CHEBI:29999"/>
        <dbReference type="ChEBI" id="CHEBI:43474"/>
        <dbReference type="ChEBI" id="CHEBI:83421"/>
        <dbReference type="EC" id="3.1.3.16"/>
    </reaction>
</comment>
<dbReference type="Proteomes" id="UP000024404">
    <property type="component" value="Unassembled WGS sequence"/>
</dbReference>
<reference evidence="10" key="2">
    <citation type="submission" date="2022-06" db="UniProtKB">
        <authorList>
            <consortium name="EnsemblMetazoa"/>
        </authorList>
    </citation>
    <scope>IDENTIFICATION</scope>
</reference>
<dbReference type="GO" id="GO:0004722">
    <property type="term" value="F:protein serine/threonine phosphatase activity"/>
    <property type="evidence" value="ECO:0007669"/>
    <property type="project" value="UniProtKB-EC"/>
</dbReference>
<feature type="domain" description="Serine/threonine specific protein phosphatases" evidence="9">
    <location>
        <begin position="175"/>
        <end position="180"/>
    </location>
</feature>
<feature type="region of interest" description="Disordered" evidence="8">
    <location>
        <begin position="1"/>
        <end position="34"/>
    </location>
</feature>
<feature type="compositionally biased region" description="Basic and acidic residues" evidence="8">
    <location>
        <begin position="1"/>
        <end position="15"/>
    </location>
</feature>
<dbReference type="InterPro" id="IPR031675">
    <property type="entry name" value="STPPase_N"/>
</dbReference>
<dbReference type="PRINTS" id="PR00114">
    <property type="entry name" value="STPHPHTASE"/>
</dbReference>
<dbReference type="InterPro" id="IPR004843">
    <property type="entry name" value="Calcineurin-like_PHP"/>
</dbReference>
<accession>A0A8R1Y2M1</accession>
<keyword evidence="11" id="KW-1185">Reference proteome</keyword>
<reference evidence="11" key="1">
    <citation type="submission" date="2013-10" db="EMBL/GenBank/DDBJ databases">
        <title>Genome sequencing of Onchocerca volvulus.</title>
        <authorList>
            <person name="Cotton J."/>
            <person name="Tsai J."/>
            <person name="Stanley E."/>
            <person name="Tracey A."/>
            <person name="Holroyd N."/>
            <person name="Lustigman S."/>
            <person name="Berriman M."/>
        </authorList>
    </citation>
    <scope>NUCLEOTIDE SEQUENCE</scope>
</reference>